<keyword evidence="1" id="KW-0812">Transmembrane</keyword>
<feature type="transmembrane region" description="Helical" evidence="1">
    <location>
        <begin position="74"/>
        <end position="93"/>
    </location>
</feature>
<geneLocation type="plasmid" evidence="2 3">
    <name>pCM2_1101</name>
</geneLocation>
<keyword evidence="2" id="KW-0614">Plasmid</keyword>
<dbReference type="EMBL" id="CP048050">
    <property type="protein sequence ID" value="QIS46532.1"/>
    <property type="molecule type" value="Genomic_DNA"/>
</dbReference>
<sequence>MTDIGTPTTALLGLGILALSSLARIALIVGVKRTGVRAVGRDEMPGRQWIYLLYALELVAFGAGVVLAHSPMGVVSAVVAAVAATAIASAVLVRVATRAGSGSAFIDTVRMRAYR</sequence>
<accession>A0AAE6XUE3</accession>
<proteinExistence type="predicted"/>
<gene>
    <name evidence="2" type="ORF">GW570_15105</name>
</gene>
<evidence type="ECO:0000313" key="3">
    <source>
        <dbReference type="Proteomes" id="UP000503164"/>
    </source>
</evidence>
<feature type="transmembrane region" description="Helical" evidence="1">
    <location>
        <begin position="12"/>
        <end position="31"/>
    </location>
</feature>
<organism evidence="2 3">
    <name type="scientific">Clavibacter capsici</name>
    <dbReference type="NCBI Taxonomy" id="1874630"/>
    <lineage>
        <taxon>Bacteria</taxon>
        <taxon>Bacillati</taxon>
        <taxon>Actinomycetota</taxon>
        <taxon>Actinomycetes</taxon>
        <taxon>Micrococcales</taxon>
        <taxon>Microbacteriaceae</taxon>
        <taxon>Clavibacter</taxon>
    </lineage>
</organism>
<feature type="transmembrane region" description="Helical" evidence="1">
    <location>
        <begin position="51"/>
        <end position="68"/>
    </location>
</feature>
<dbReference type="AlphaFoldDB" id="A0AAE6XUE3"/>
<keyword evidence="1" id="KW-1133">Transmembrane helix</keyword>
<keyword evidence="3" id="KW-1185">Reference proteome</keyword>
<keyword evidence="1" id="KW-0472">Membrane</keyword>
<evidence type="ECO:0000256" key="1">
    <source>
        <dbReference type="SAM" id="Phobius"/>
    </source>
</evidence>
<evidence type="ECO:0000313" key="2">
    <source>
        <dbReference type="EMBL" id="QIS46532.1"/>
    </source>
</evidence>
<protein>
    <submittedName>
        <fullName evidence="2">Uncharacterized protein</fullName>
    </submittedName>
</protein>
<name>A0AAE6XUE3_9MICO</name>
<dbReference type="Proteomes" id="UP000503164">
    <property type="component" value="Plasmid pCM2_1101"/>
</dbReference>
<reference evidence="2 3" key="1">
    <citation type="journal article" date="2020" name="Mol. Plant Pathol.">
        <title>Plasmid composition and the chpG gene determine the virulence level of Clavibacter capsici natural isolates in pepper.</title>
        <authorList>
            <person name="Hwang I.S."/>
            <person name="Lee H.M."/>
            <person name="Oh E.J."/>
            <person name="Lee S."/>
            <person name="Heu S."/>
            <person name="Oh C.S."/>
        </authorList>
    </citation>
    <scope>NUCLEOTIDE SEQUENCE [LARGE SCALE GENOMIC DNA]</scope>
    <source>
        <strain evidence="2 3">1101</strain>
    </source>
</reference>